<dbReference type="TAIR" id="AT3G48195"/>
<evidence type="ECO:0000256" key="1">
    <source>
        <dbReference type="SAM" id="MobiDB-lite"/>
    </source>
</evidence>
<feature type="region of interest" description="Disordered" evidence="1">
    <location>
        <begin position="1393"/>
        <end position="1461"/>
    </location>
</feature>
<name>Q9STR8_ARATH</name>
<dbReference type="InterPro" id="IPR025258">
    <property type="entry name" value="RH_dom"/>
</dbReference>
<dbReference type="GO" id="GO:0035091">
    <property type="term" value="F:phosphatidylinositol binding"/>
    <property type="evidence" value="ECO:0007669"/>
    <property type="project" value="InterPro"/>
</dbReference>
<gene>
    <name evidence="5" type="primary">T24C20_80</name>
</gene>
<feature type="domain" description="PX" evidence="4">
    <location>
        <begin position="1541"/>
        <end position="1661"/>
    </location>
</feature>
<feature type="region of interest" description="Disordered" evidence="1">
    <location>
        <begin position="1507"/>
        <end position="1526"/>
    </location>
</feature>
<dbReference type="InterPro" id="IPR001683">
    <property type="entry name" value="PX_dom"/>
</dbReference>
<dbReference type="PANTHER" id="PTHR34677:SF1">
    <property type="entry name" value="TRANSMEMBRANE PROTEIN"/>
    <property type="match status" value="1"/>
</dbReference>
<organism evidence="5">
    <name type="scientific">Arabidopsis thaliana</name>
    <name type="common">Mouse-ear cress</name>
    <dbReference type="NCBI Taxonomy" id="3702"/>
    <lineage>
        <taxon>Eukaryota</taxon>
        <taxon>Viridiplantae</taxon>
        <taxon>Streptophyta</taxon>
        <taxon>Embryophyta</taxon>
        <taxon>Tracheophyta</taxon>
        <taxon>Spermatophyta</taxon>
        <taxon>Magnoliopsida</taxon>
        <taxon>eudicotyledons</taxon>
        <taxon>Gunneridae</taxon>
        <taxon>Pentapetalae</taxon>
        <taxon>rosids</taxon>
        <taxon>malvids</taxon>
        <taxon>Brassicales</taxon>
        <taxon>Brassicaceae</taxon>
        <taxon>Camelineae</taxon>
        <taxon>Arabidopsis</taxon>
    </lineage>
</organism>
<evidence type="ECO:0000313" key="5">
    <source>
        <dbReference type="EMBL" id="CAB51067.1"/>
    </source>
</evidence>
<proteinExistence type="predicted"/>
<feature type="region of interest" description="Disordered" evidence="1">
    <location>
        <begin position="945"/>
        <end position="989"/>
    </location>
</feature>
<dbReference type="Gene3D" id="3.30.1520.10">
    <property type="entry name" value="Phox-like domain"/>
    <property type="match status" value="1"/>
</dbReference>
<protein>
    <submittedName>
        <fullName evidence="5">Uncharacterized protein T24C20_80</fullName>
    </submittedName>
</protein>
<feature type="transmembrane region" description="Helical" evidence="2">
    <location>
        <begin position="404"/>
        <end position="431"/>
    </location>
</feature>
<dbReference type="PANTHER" id="PTHR34677">
    <property type="match status" value="1"/>
</dbReference>
<sequence length="1998" mass="223515">MGLLKTSWLLLLFWVVSSPLCFRFHYCYGSELSVKFLKAPPTTSRFTSAKFSFLAFEDGNRTCSSCKFRCKLDDRISLDCHQRKVSYSKLLDGDHTLEVCANRMHGFGCNHYNWTVDTVSPTAFVTASMPFTSAQNVSVNITFTEPCVGRGGFGCSSVNSCDLLVYGAGQVIPSSFTVLDQYLRYSLLVGLSPDAQYGRIVLVMNKSVCSDIAGNNFKRALGSRFFVHFDRRNVLVNLRTHVPEKLLKLNNQTRTVQATNDNNKLNVYLYFSEPVLNSSAEILRRLNTNQGDLLPIDGNTNGNRRFAFMVTNTSRRAIVTVTLDSNSIRSRHGTPASPTAPLTFLYGDFEELSGSIYIVYVKANTSTLSIKIPENVTQDVAGNKNLASNILKVKHYSVPMISSVISWVTTYIFLVTSFVAGLLTLSTTSLYSLGAFPRPSPYLISDPTRNLFRTACHIQFFALTRWLPVTLPVDYYELVRGIQWIIPYFPLPWETKIKEQIMVATSPYIGPHSFISKTHNNMINLKTSTNAEWRDFNRIMFWIAIIGGSLVLLHIVLSLILKFKKAHSEKKRSFGAFVFPRFELFLLILALPSICKAARSLIQGYFKHQGAAEASVIVGILVLCVVAILLLALFLFLSVGITFGKLLQYKEIHQEGQTFHWYQELIRVTLGPGKRGQWTWKTENSVYLTRLGPVFEDLRGPPKYMLTQISGSNPLKQQDDRIIASDDENEDAEAPCIQKLFGILRIYYTFLETVKRVCLGIIAGAFLDNETAKTPIVVLLSITSFQLFFLLLKKPFIKKKVQLVEIISIACQVGVFASCLMLLAKDFPEASGKKLGIFMVVLFLIGFIMLMCNEWYSLYKQTKRLDQINRSFLSGLKMFIIGLAALILPQKMIKNKIPVAQLEARSSSNGGTTPEFRYRNSSGSRSSGSLDKPWLKQIREMAKSSFTRDRSNSKVPSDPSCSKSGWSSSIWGTKTSGSSSKESSADYKSRPKGLYKDLEAIFASNTWLDQFQFSKPDWGFWRAWIFINWCENPSPFVIHRSVLYNLLFYFRLIRFWFWFQMINGEEESSRVDSPGSSLHYSSCGESEFERYCSANSALGTPSMCSSTGPFQDSEFENFSLGPSLVKLSSLDMSRLGDRGIHFFDEGGSCNGRSSSAPGLNTGNVNIDMCGDLMDGGATIEKDSGIDREDGSSIDDDEHSDGDDSLSDSGDHSRNYVSRNLQFQKEAKDENDNPFLINSSTAFGTNDWDEFELEATELVDTQFDFSGFEKRDKGCTESEGTSTDLFSVALQKLPDVVQAEKGEEHENVTVSTRHAPDVGDFSANIEDIRSRDFGDLSAEVKTLVVRQSLVTDEPLRGSCLGNSQTEDRPVVMNNLQSCSADDVLDITPTELGIEDSSGGVCDLDDDVSSGLLHESSEDGKQSNPFGECTSEPLLASQNSDMPSSRDSHPVTNASKVTYTQPKKENTELNDFYDDFVHDMEEILLDSGESSGVRFSKNDKMFQLQLSLPNRDGGQTATTSGLDDSSPTVSQRFRIDRVEVVGVKQKKGDVSLSERLVGVKEYTVYVIRVWSGKDKWEIERRYRDFYSLYRRLTSLFADQGWTLPTPWTSVERESRKIFGTSPNAVAERTVLIQDCLNSVLQSRFFPTLPNALLRFLSPQDAYANSSGLDSIVSPTGSAAIDAATTSSSYGNTISFIVDIRPHKSVKQLLEAQHYICAGCHRYFDDGATLVRDFVKALGWGKPRLCEYTGHLFCSSCHTNDMAVLPATVLHHWDFNRYPVSQLAKSYLDSIHEQPMLCVSAVNPFLSSKVPALNHIMSIRKRITIMLPYVRCPFQKTLYKGLSSRRYLLESSEFFALRDLIDLSKGPFAALPAIVETVRRKILEHITEQCLVCCDVGVPCNARQACDDTSSLIFPFQEKDEVSKCRLCGSVFHKKCLSRLSNCHCGAQLKPNKNPGELQVSEKKSDSTSVLPLRFLSSLFGKTKQDKETTILMGSLPTNDL</sequence>
<feature type="signal peptide" evidence="3">
    <location>
        <begin position="1"/>
        <end position="29"/>
    </location>
</feature>
<feature type="transmembrane region" description="Helical" evidence="2">
    <location>
        <begin position="835"/>
        <end position="856"/>
    </location>
</feature>
<feature type="chain" id="PRO_5004332692" evidence="3">
    <location>
        <begin position="30"/>
        <end position="1998"/>
    </location>
</feature>
<dbReference type="CDD" id="cd06093">
    <property type="entry name" value="PX_domain"/>
    <property type="match status" value="1"/>
</dbReference>
<keyword evidence="3" id="KW-0732">Signal</keyword>
<evidence type="ECO:0000259" key="4">
    <source>
        <dbReference type="PROSITE" id="PS50195"/>
    </source>
</evidence>
<reference key="2">
    <citation type="journal article" date="2000" name="Nature">
        <title>Sequence and analysis of chromosome 3 of the plant Arabidopsis thaliana.</title>
        <authorList>
            <consortium name="European Union Chromosome 3 Arabidopsis Sequencing Consortium"/>
            <consortium name="Institute for Genomic Research"/>
            <consortium name="Kazusa DNA Research Institute"/>
            <person name="Salanoubat M."/>
            <person name="Lemcke K."/>
            <person name="Rieger M."/>
            <person name="Ansorge W."/>
            <person name="Unseld M."/>
            <person name="Fartmann B."/>
            <person name="Valle G."/>
            <person name="Blocker H."/>
            <person name="Perez-Alonso M."/>
            <person name="Obermaier B."/>
            <person name="Delseny M."/>
            <person name="Boutry M."/>
            <person name="Grivell L.A."/>
            <person name="Mache R."/>
            <person name="Puigdomenech P."/>
            <person name="De Simone V."/>
            <person name="Choisne N."/>
            <person name="Artiguenave F."/>
            <person name="Robert C."/>
            <person name="Brottier P."/>
            <person name="Wincker P."/>
            <person name="Cattolico L."/>
            <person name="Weissenbach J."/>
            <person name="Saurin W."/>
            <person name="Quetier F."/>
            <person name="Schafer M."/>
            <person name="Muller-Auer S."/>
            <person name="Gabel C."/>
            <person name="Fuchs M."/>
            <person name="Benes V."/>
            <person name="Wurmbach E."/>
            <person name="Drzonek H."/>
            <person name="Erfle H."/>
            <person name="Jordan N."/>
            <person name="Bangert S."/>
            <person name="Wiedelmann R."/>
            <person name="Kranz H."/>
            <person name="Voss H."/>
            <person name="Holland R."/>
            <person name="Brandt P."/>
            <person name="Nyakatura G."/>
            <person name="Vezzi A."/>
            <person name="D'Angelo M."/>
            <person name="Pallavicini A."/>
            <person name="Toppo S."/>
            <person name="Simionati B."/>
            <person name="Conrad A."/>
            <person name="Hornischer K."/>
            <person name="Kauer G."/>
            <person name="Lohnert T.H."/>
            <person name="Nordsiek G."/>
            <person name="Reichelt J."/>
            <person name="Scharfe M."/>
            <person name="Schon O."/>
            <person name="Bargues M."/>
            <person name="Terol J."/>
            <person name="Climent J."/>
            <person name="Navarro P."/>
            <person name="Collado C."/>
            <person name="Perez-Perez A."/>
            <person name="Ottenwalder B."/>
            <person name="Duchemin D."/>
            <person name="Cooke R."/>
            <person name="Laudie M."/>
            <person name="Berger-Llauro C."/>
            <person name="Purnelle B."/>
            <person name="Masuy D."/>
            <person name="de Haan M."/>
            <person name="Maarse A.C."/>
            <person name="Alcaraz J.P."/>
            <person name="Cottet A."/>
            <person name="Casacuberta E."/>
            <person name="Monfort A."/>
            <person name="Argiriou A."/>
            <person name="flores M."/>
            <person name="Liguori R."/>
            <person name="Vitale D."/>
            <person name="Mannhaupt G."/>
            <person name="Haase D."/>
            <person name="Schoof H."/>
            <person name="Rudd S."/>
            <person name="Zaccaria P."/>
            <person name="Mewes H.W."/>
            <person name="Mayer K.F."/>
            <person name="Kaul S."/>
            <person name="Town C.D."/>
            <person name="Koo H.L."/>
            <person name="Tallon L.J."/>
            <person name="Jenkins J."/>
            <person name="Rooney T."/>
            <person name="Rizzo M."/>
            <person name="Walts A."/>
            <person name="Utterback T."/>
            <person name="Fujii C.Y."/>
            <person name="Shea T.P."/>
            <person name="Creasy T.H."/>
            <person name="Haas B."/>
            <person name="Maiti R."/>
            <person name="Wu D."/>
            <person name="Peterson J."/>
            <person name="Van Aken S."/>
            <person name="Pai G."/>
            <person name="Militscher J."/>
            <person name="Sellers P."/>
            <person name="Gill J.E."/>
            <person name="Feldblyum T.V."/>
            <person name="Preuss D."/>
            <person name="Lin X."/>
            <person name="Nierman W.C."/>
            <person name="Salzberg S.L."/>
            <person name="White O."/>
            <person name="Venter J.C."/>
            <person name="Fraser C.M."/>
            <person name="Kaneko T."/>
            <person name="Nakamura Y."/>
            <person name="Sato S."/>
            <person name="Kato T."/>
            <person name="Asamizu E."/>
            <person name="Sasamoto S."/>
            <person name="Kimura T."/>
            <person name="Idesawa K."/>
            <person name="Kawashima K."/>
            <person name="Kishida Y."/>
            <person name="Kiyokawa C."/>
            <person name="Kohara M."/>
            <person name="Matsumoto M."/>
            <person name="Matsuno A."/>
            <person name="Muraki A."/>
            <person name="Nakayama S."/>
            <person name="Nakazaki N."/>
            <person name="Shinpo S."/>
            <person name="Takeuchi C."/>
            <person name="Wada T."/>
            <person name="Watanabe A."/>
            <person name="Yamada M."/>
            <person name="Yasuda M."/>
            <person name="Tabata S."/>
        </authorList>
    </citation>
    <scope>NUCLEOTIDE SEQUENCE [LARGE SCALE GENOMIC DNA]</scope>
    <source>
        <strain>cv. Columbia</strain>
    </source>
</reference>
<feature type="region of interest" description="Disordered" evidence="1">
    <location>
        <begin position="904"/>
        <end position="931"/>
    </location>
</feature>
<dbReference type="SUPFAM" id="SSF64268">
    <property type="entry name" value="PX domain"/>
    <property type="match status" value="1"/>
</dbReference>
<accession>Q9STR8</accession>
<feature type="transmembrane region" description="Helical" evidence="2">
    <location>
        <begin position="803"/>
        <end position="823"/>
    </location>
</feature>
<dbReference type="GO" id="GO:0005768">
    <property type="term" value="C:endosome"/>
    <property type="evidence" value="ECO:0007669"/>
    <property type="project" value="UniProtKB-ARBA"/>
</dbReference>
<feature type="transmembrane region" description="Helical" evidence="2">
    <location>
        <begin position="614"/>
        <end position="643"/>
    </location>
</feature>
<dbReference type="PIR" id="T13009">
    <property type="entry name" value="T13009"/>
</dbReference>
<feature type="compositionally biased region" description="Acidic residues" evidence="1">
    <location>
        <begin position="1191"/>
        <end position="1205"/>
    </location>
</feature>
<feature type="compositionally biased region" description="Polar residues" evidence="1">
    <location>
        <begin position="1448"/>
        <end position="1459"/>
    </location>
</feature>
<feature type="transmembrane region" description="Helical" evidence="2">
    <location>
        <begin position="772"/>
        <end position="791"/>
    </location>
</feature>
<dbReference type="Pfam" id="PF00787">
    <property type="entry name" value="PX"/>
    <property type="match status" value="1"/>
</dbReference>
<keyword evidence="2" id="KW-0812">Transmembrane</keyword>
<evidence type="ECO:0000256" key="3">
    <source>
        <dbReference type="SAM" id="SignalP"/>
    </source>
</evidence>
<dbReference type="SMART" id="SM01175">
    <property type="entry name" value="DUF4206"/>
    <property type="match status" value="1"/>
</dbReference>
<reference evidence="5" key="3">
    <citation type="submission" date="2000-05" db="EMBL/GenBank/DDBJ databases">
        <authorList>
            <person name="EU Arabidopsis sequencing project"/>
        </authorList>
    </citation>
    <scope>NUCLEOTIDE SEQUENCE</scope>
</reference>
<feature type="transmembrane region" description="Helical" evidence="2">
    <location>
        <begin position="539"/>
        <end position="561"/>
    </location>
</feature>
<dbReference type="SMART" id="SM00312">
    <property type="entry name" value="PX"/>
    <property type="match status" value="1"/>
</dbReference>
<dbReference type="PROSITE" id="PS50195">
    <property type="entry name" value="PX"/>
    <property type="match status" value="1"/>
</dbReference>
<feature type="compositionally biased region" description="Basic and acidic residues" evidence="1">
    <location>
        <begin position="1179"/>
        <end position="1190"/>
    </location>
</feature>
<keyword evidence="2" id="KW-1133">Transmembrane helix</keyword>
<dbReference type="GO" id="GO:0016020">
    <property type="term" value="C:membrane"/>
    <property type="evidence" value="ECO:0007669"/>
    <property type="project" value="UniProtKB-ARBA"/>
</dbReference>
<feature type="region of interest" description="Disordered" evidence="1">
    <location>
        <begin position="1177"/>
        <end position="1214"/>
    </location>
</feature>
<dbReference type="Pfam" id="PF13901">
    <property type="entry name" value="RH_dom"/>
    <property type="match status" value="1"/>
</dbReference>
<dbReference type="ExpressionAtlas" id="Q9STR8">
    <property type="expression patterns" value="baseline and differential"/>
</dbReference>
<reference evidence="5" key="1">
    <citation type="submission" date="1999-07" db="EMBL/GenBank/DDBJ databases">
        <authorList>
            <person name="Choisne N."/>
            <person name="Robert C."/>
            <person name="Brottier P."/>
            <person name="Wincker P."/>
            <person name="Cattolico L."/>
            <person name="Artiguenave F."/>
            <person name="Saurin W."/>
            <person name="Weissenbach J."/>
            <person name="Mewes H.W."/>
            <person name="Rudd S."/>
            <person name="Lemcke K."/>
            <person name="Mayer K.F.X."/>
            <person name="Quetier F."/>
            <person name="Salanoubat M."/>
        </authorList>
    </citation>
    <scope>NUCLEOTIDE SEQUENCE</scope>
</reference>
<feature type="compositionally biased region" description="Low complexity" evidence="1">
    <location>
        <begin position="957"/>
        <end position="982"/>
    </location>
</feature>
<feature type="transmembrane region" description="Helical" evidence="2">
    <location>
        <begin position="573"/>
        <end position="594"/>
    </location>
</feature>
<dbReference type="EMBL" id="AL096856">
    <property type="protein sequence ID" value="CAB51067.1"/>
    <property type="molecule type" value="Genomic_DNA"/>
</dbReference>
<keyword evidence="2" id="KW-0472">Membrane</keyword>
<feature type="transmembrane region" description="Helical" evidence="2">
    <location>
        <begin position="868"/>
        <end position="888"/>
    </location>
</feature>
<evidence type="ECO:0000256" key="2">
    <source>
        <dbReference type="SAM" id="Phobius"/>
    </source>
</evidence>
<dbReference type="InterPro" id="IPR036871">
    <property type="entry name" value="PX_dom_sf"/>
</dbReference>